<feature type="transmembrane region" description="Helical" evidence="6">
    <location>
        <begin position="48"/>
        <end position="68"/>
    </location>
</feature>
<keyword evidence="3 6" id="KW-0812">Transmembrane</keyword>
<dbReference type="EMBL" id="AGTR01000085">
    <property type="protein sequence ID" value="EHJ02861.1"/>
    <property type="molecule type" value="Genomic_DNA"/>
</dbReference>
<organism evidence="8 9">
    <name type="scientific">Marinobacter manganoxydans MnI7-9</name>
    <dbReference type="NCBI Taxonomy" id="1094979"/>
    <lineage>
        <taxon>Bacteria</taxon>
        <taxon>Pseudomonadati</taxon>
        <taxon>Pseudomonadota</taxon>
        <taxon>Gammaproteobacteria</taxon>
        <taxon>Pseudomonadales</taxon>
        <taxon>Marinobacteraceae</taxon>
        <taxon>Marinobacter</taxon>
    </lineage>
</organism>
<gene>
    <name evidence="8" type="ORF">KYE_21164</name>
</gene>
<dbReference type="AlphaFoldDB" id="G6YYQ8"/>
<evidence type="ECO:0000256" key="5">
    <source>
        <dbReference type="ARBA" id="ARBA00023136"/>
    </source>
</evidence>
<feature type="domain" description="EamA" evidence="7">
    <location>
        <begin position="133"/>
        <end position="259"/>
    </location>
</feature>
<feature type="transmembrane region" description="Helical" evidence="6">
    <location>
        <begin position="20"/>
        <end position="36"/>
    </location>
</feature>
<feature type="transmembrane region" description="Helical" evidence="6">
    <location>
        <begin position="194"/>
        <end position="214"/>
    </location>
</feature>
<keyword evidence="9" id="KW-1185">Reference proteome</keyword>
<dbReference type="GO" id="GO:0016020">
    <property type="term" value="C:membrane"/>
    <property type="evidence" value="ECO:0007669"/>
    <property type="project" value="UniProtKB-SubCell"/>
</dbReference>
<feature type="transmembrane region" description="Helical" evidence="6">
    <location>
        <begin position="162"/>
        <end position="182"/>
    </location>
</feature>
<evidence type="ECO:0000256" key="2">
    <source>
        <dbReference type="ARBA" id="ARBA00007362"/>
    </source>
</evidence>
<evidence type="ECO:0000256" key="3">
    <source>
        <dbReference type="ARBA" id="ARBA00022692"/>
    </source>
</evidence>
<dbReference type="Proteomes" id="UP000003208">
    <property type="component" value="Unassembled WGS sequence"/>
</dbReference>
<comment type="subcellular location">
    <subcellularLocation>
        <location evidence="1">Membrane</location>
        <topology evidence="1">Multi-pass membrane protein</topology>
    </subcellularLocation>
</comment>
<feature type="transmembrane region" description="Helical" evidence="6">
    <location>
        <begin position="247"/>
        <end position="267"/>
    </location>
</feature>
<evidence type="ECO:0000256" key="4">
    <source>
        <dbReference type="ARBA" id="ARBA00022989"/>
    </source>
</evidence>
<feature type="transmembrane region" description="Helical" evidence="6">
    <location>
        <begin position="133"/>
        <end position="150"/>
    </location>
</feature>
<dbReference type="InterPro" id="IPR037185">
    <property type="entry name" value="EmrE-like"/>
</dbReference>
<dbReference type="InterPro" id="IPR000620">
    <property type="entry name" value="EamA_dom"/>
</dbReference>
<proteinExistence type="inferred from homology"/>
<evidence type="ECO:0000256" key="1">
    <source>
        <dbReference type="ARBA" id="ARBA00004141"/>
    </source>
</evidence>
<evidence type="ECO:0000259" key="7">
    <source>
        <dbReference type="Pfam" id="PF00892"/>
    </source>
</evidence>
<keyword evidence="4 6" id="KW-1133">Transmembrane helix</keyword>
<dbReference type="PANTHER" id="PTHR32322">
    <property type="entry name" value="INNER MEMBRANE TRANSPORTER"/>
    <property type="match status" value="1"/>
</dbReference>
<name>G6YYQ8_9GAMM</name>
<reference evidence="8 9" key="1">
    <citation type="journal article" date="2012" name="J. Bacteriol.">
        <title>Genome sequence of deep-sea manganese-oxidizing bacterium Marinobacter manganoxydans MnI7-9.</title>
        <authorList>
            <person name="Wang H."/>
            <person name="Li H."/>
            <person name="Shao Z."/>
            <person name="Liao S."/>
            <person name="Johnstone L."/>
            <person name="Rensing C."/>
            <person name="Wang G."/>
        </authorList>
    </citation>
    <scope>NUCLEOTIDE SEQUENCE [LARGE SCALE GENOMIC DNA]</scope>
    <source>
        <strain evidence="8 9">MnI7-9</strain>
    </source>
</reference>
<feature type="transmembrane region" description="Helical" evidence="6">
    <location>
        <begin position="103"/>
        <end position="121"/>
    </location>
</feature>
<dbReference type="Gene3D" id="1.10.3730.20">
    <property type="match status" value="1"/>
</dbReference>
<dbReference type="Pfam" id="PF00892">
    <property type="entry name" value="EamA"/>
    <property type="match status" value="2"/>
</dbReference>
<evidence type="ECO:0000313" key="9">
    <source>
        <dbReference type="Proteomes" id="UP000003208"/>
    </source>
</evidence>
<feature type="transmembrane region" description="Helical" evidence="6">
    <location>
        <begin position="221"/>
        <end position="241"/>
    </location>
</feature>
<sequence>MGTIGAISVYAGVGAETVTFYRLFIGAVLVAVYLLATRQHSKIFMWPGMKVLVTGAFLAGFVMFYILAMDYTSMANAVLVLYLAPVTASVAAHFFLGERLTSASVGLVGFALLGFAMMMEFNFNLSGRAEEAIGLAYAFCAMLCYSAFMLTNRSMDDRVHVFSRSGYQMLAGALCMLPLVLLESEVISGAQWGWLIAAGILPGFLAILLAVIALRSLPAATFGTLAYLEPITVVALAWILFDQGLNSLQLAGCALIILAGIAQALLLNRRSEAEEIPGVLADLDSTVSGES</sequence>
<comment type="similarity">
    <text evidence="2">Belongs to the EamA transporter family.</text>
</comment>
<feature type="transmembrane region" description="Helical" evidence="6">
    <location>
        <begin position="74"/>
        <end position="96"/>
    </location>
</feature>
<accession>G6YYQ8</accession>
<evidence type="ECO:0000256" key="6">
    <source>
        <dbReference type="SAM" id="Phobius"/>
    </source>
</evidence>
<feature type="domain" description="EamA" evidence="7">
    <location>
        <begin position="11"/>
        <end position="118"/>
    </location>
</feature>
<dbReference type="InterPro" id="IPR050638">
    <property type="entry name" value="AA-Vitamin_Transporters"/>
</dbReference>
<dbReference type="SUPFAM" id="SSF103481">
    <property type="entry name" value="Multidrug resistance efflux transporter EmrE"/>
    <property type="match status" value="2"/>
</dbReference>
<dbReference type="PANTHER" id="PTHR32322:SF2">
    <property type="entry name" value="EAMA DOMAIN-CONTAINING PROTEIN"/>
    <property type="match status" value="1"/>
</dbReference>
<dbReference type="PATRIC" id="fig|1094979.3.peg.4117"/>
<keyword evidence="5 6" id="KW-0472">Membrane</keyword>
<evidence type="ECO:0000313" key="8">
    <source>
        <dbReference type="EMBL" id="EHJ02861.1"/>
    </source>
</evidence>
<protein>
    <submittedName>
        <fullName evidence="8">DMT superfamily permease</fullName>
    </submittedName>
</protein>